<name>A0AAJ8E1D3_ASPNG</name>
<dbReference type="VEuPathDB" id="FungiDB:An01g02350"/>
<gene>
    <name evidence="1" type="ORF">An01g02350</name>
</gene>
<dbReference type="KEGG" id="ang:An01g02350"/>
<reference evidence="1" key="1">
    <citation type="submission" date="2025-02" db="EMBL/GenBank/DDBJ databases">
        <authorList>
            <consortium name="NCBI Genome Project"/>
        </authorList>
    </citation>
    <scope>NUCLEOTIDE SEQUENCE</scope>
</reference>
<dbReference type="AlphaFoldDB" id="A0AAJ8E1D3"/>
<dbReference type="RefSeq" id="XP_059603111.1">
    <property type="nucleotide sequence ID" value="XM_059746410.1"/>
</dbReference>
<accession>A0AAJ8E1D3</accession>
<protein>
    <submittedName>
        <fullName evidence="1">Uncharacterized protein</fullName>
    </submittedName>
</protein>
<reference evidence="1" key="2">
    <citation type="submission" date="2025-08" db="UniProtKB">
        <authorList>
            <consortium name="RefSeq"/>
        </authorList>
    </citation>
    <scope>IDENTIFICATION</scope>
</reference>
<evidence type="ECO:0000313" key="1">
    <source>
        <dbReference type="RefSeq" id="XP_059603111.1"/>
    </source>
</evidence>
<proteinExistence type="predicted"/>
<organism evidence="1">
    <name type="scientific">Aspergillus niger</name>
    <dbReference type="NCBI Taxonomy" id="5061"/>
    <lineage>
        <taxon>Eukaryota</taxon>
        <taxon>Fungi</taxon>
        <taxon>Dikarya</taxon>
        <taxon>Ascomycota</taxon>
        <taxon>Pezizomycotina</taxon>
        <taxon>Eurotiomycetes</taxon>
        <taxon>Eurotiomycetidae</taxon>
        <taxon>Eurotiales</taxon>
        <taxon>Aspergillaceae</taxon>
        <taxon>Aspergillus</taxon>
        <taxon>Aspergillus subgen. Circumdati</taxon>
    </lineage>
</organism>
<sequence>MDDEEASVVDIALAARLLGSPGWRVIVYVVDNFSSVLPGTVWLHDPDSFQIAVMIYGTKLSVSTGVVGRRQSGCACRGDISQSRRRPVERDPEWHPTPCHWSLSPMVDPWDATLLILCPLRNRKQSPRGAAKNQTRINSHMEKAGWLTQFGLDGVEECSSTGFNLMRLGHDRAGVDSAASGGYDQGSEDMGACIAGQKMAFISPRLAEDPGWLLPNKVSYLDKS</sequence>
<dbReference type="GeneID" id="84589862"/>